<dbReference type="Proteomes" id="UP001500426">
    <property type="component" value="Unassembled WGS sequence"/>
</dbReference>
<proteinExistence type="predicted"/>
<comment type="caution">
    <text evidence="1">The sequence shown here is derived from an EMBL/GenBank/DDBJ whole genome shotgun (WGS) entry which is preliminary data.</text>
</comment>
<evidence type="ECO:0008006" key="3">
    <source>
        <dbReference type="Google" id="ProtNLM"/>
    </source>
</evidence>
<sequence length="232" mass="27884">MRYKKFDYSKLTLPCVALVKNLKFEDDENGIGRIEFGDIIKISKIRKDLIALIPEPKQIKTRKQLKRLIFREELLDMMLDDFDTLEEVDACQLKEIFMDIDFSKSIDHIVSEMFDRDPYYFNVYMNQYFEQYKIKDRDIFNESYVIGFFVSSNYEANFDYLKAVALSMMKSGYSSSKAINHLHYFYLEQMLEGEWNDEMSVQDMFERLNEDLPKFINGIKKLPDDYDYLWDK</sequence>
<protein>
    <recommendedName>
        <fullName evidence="3">DUF4375 domain-containing protein</fullName>
    </recommendedName>
</protein>
<evidence type="ECO:0000313" key="1">
    <source>
        <dbReference type="EMBL" id="GAA4053217.1"/>
    </source>
</evidence>
<name>A0ABP7UUR9_9FLAO</name>
<evidence type="ECO:0000313" key="2">
    <source>
        <dbReference type="Proteomes" id="UP001500426"/>
    </source>
</evidence>
<dbReference type="EMBL" id="BAABCS010000018">
    <property type="protein sequence ID" value="GAA4053217.1"/>
    <property type="molecule type" value="Genomic_DNA"/>
</dbReference>
<keyword evidence="2" id="KW-1185">Reference proteome</keyword>
<organism evidence="1 2">
    <name type="scientific">Flavobacterium chungnamense</name>
    <dbReference type="NCBI Taxonomy" id="706182"/>
    <lineage>
        <taxon>Bacteria</taxon>
        <taxon>Pseudomonadati</taxon>
        <taxon>Bacteroidota</taxon>
        <taxon>Flavobacteriia</taxon>
        <taxon>Flavobacteriales</taxon>
        <taxon>Flavobacteriaceae</taxon>
        <taxon>Flavobacterium</taxon>
    </lineage>
</organism>
<reference evidence="2" key="1">
    <citation type="journal article" date="2019" name="Int. J. Syst. Evol. Microbiol.">
        <title>The Global Catalogue of Microorganisms (GCM) 10K type strain sequencing project: providing services to taxonomists for standard genome sequencing and annotation.</title>
        <authorList>
            <consortium name="The Broad Institute Genomics Platform"/>
            <consortium name="The Broad Institute Genome Sequencing Center for Infectious Disease"/>
            <person name="Wu L."/>
            <person name="Ma J."/>
        </authorList>
    </citation>
    <scope>NUCLEOTIDE SEQUENCE [LARGE SCALE GENOMIC DNA]</scope>
    <source>
        <strain evidence="2">JCM 17068</strain>
    </source>
</reference>
<dbReference type="RefSeq" id="WP_345094046.1">
    <property type="nucleotide sequence ID" value="NZ_BAABCS010000018.1"/>
</dbReference>
<accession>A0ABP7UUR9</accession>
<gene>
    <name evidence="1" type="ORF">GCM10022388_19480</name>
</gene>